<evidence type="ECO:0000313" key="4">
    <source>
        <dbReference type="WBParaSite" id="ACOC_0001257501-mRNA-1"/>
    </source>
</evidence>
<name>A0A158PMD3_ANGCS</name>
<organism evidence="4">
    <name type="scientific">Angiostrongylus costaricensis</name>
    <name type="common">Nematode worm</name>
    <dbReference type="NCBI Taxonomy" id="334426"/>
    <lineage>
        <taxon>Eukaryota</taxon>
        <taxon>Metazoa</taxon>
        <taxon>Ecdysozoa</taxon>
        <taxon>Nematoda</taxon>
        <taxon>Chromadorea</taxon>
        <taxon>Rhabditida</taxon>
        <taxon>Rhabditina</taxon>
        <taxon>Rhabditomorpha</taxon>
        <taxon>Strongyloidea</taxon>
        <taxon>Metastrongylidae</taxon>
        <taxon>Angiostrongylus</taxon>
    </lineage>
</organism>
<evidence type="ECO:0000256" key="1">
    <source>
        <dbReference type="SAM" id="MobiDB-lite"/>
    </source>
</evidence>
<evidence type="ECO:0000313" key="2">
    <source>
        <dbReference type="EMBL" id="VDM64161.1"/>
    </source>
</evidence>
<proteinExistence type="predicted"/>
<feature type="compositionally biased region" description="Basic and acidic residues" evidence="1">
    <location>
        <begin position="1"/>
        <end position="26"/>
    </location>
</feature>
<keyword evidence="3" id="KW-1185">Reference proteome</keyword>
<reference evidence="2 3" key="2">
    <citation type="submission" date="2018-11" db="EMBL/GenBank/DDBJ databases">
        <authorList>
            <consortium name="Pathogen Informatics"/>
        </authorList>
    </citation>
    <scope>NUCLEOTIDE SEQUENCE [LARGE SCALE GENOMIC DNA]</scope>
    <source>
        <strain evidence="2 3">Costa Rica</strain>
    </source>
</reference>
<dbReference type="Proteomes" id="UP000267027">
    <property type="component" value="Unassembled WGS sequence"/>
</dbReference>
<protein>
    <submittedName>
        <fullName evidence="2 4">Uncharacterized protein</fullName>
    </submittedName>
</protein>
<dbReference type="EMBL" id="UYYA01005103">
    <property type="protein sequence ID" value="VDM64161.1"/>
    <property type="molecule type" value="Genomic_DNA"/>
</dbReference>
<sequence>MNHEEKENTNYRKNDKNNAEKMEQRTKEKKSKPKILDGVVTDEKTPDSLWTTTISRGVANDWKEKAAGGPFYKIKHYTHTHGFLRFRFFIDKKMIGISALNDPARRENTRNSLRKYPVPGTVNGLVPQRQVVNSECTTFIGVTETYSLYCAYKYCK</sequence>
<dbReference type="OrthoDB" id="5798700at2759"/>
<gene>
    <name evidence="2" type="ORF">ACOC_LOCUS12576</name>
</gene>
<dbReference type="WBParaSite" id="ACOC_0001257501-mRNA-1">
    <property type="protein sequence ID" value="ACOC_0001257501-mRNA-1"/>
    <property type="gene ID" value="ACOC_0001257501"/>
</dbReference>
<dbReference type="AlphaFoldDB" id="A0A158PMD3"/>
<feature type="region of interest" description="Disordered" evidence="1">
    <location>
        <begin position="1"/>
        <end position="40"/>
    </location>
</feature>
<reference evidence="4" key="1">
    <citation type="submission" date="2016-04" db="UniProtKB">
        <authorList>
            <consortium name="WormBaseParasite"/>
        </authorList>
    </citation>
    <scope>IDENTIFICATION</scope>
</reference>
<accession>A0A158PMD3</accession>
<evidence type="ECO:0000313" key="3">
    <source>
        <dbReference type="Proteomes" id="UP000267027"/>
    </source>
</evidence>